<comment type="caution">
    <text evidence="2">The sequence shown here is derived from an EMBL/GenBank/DDBJ whole genome shotgun (WGS) entry which is preliminary data.</text>
</comment>
<feature type="region of interest" description="Disordered" evidence="1">
    <location>
        <begin position="32"/>
        <end position="252"/>
    </location>
</feature>
<organism evidence="2 3">
    <name type="scientific">Effrenium voratum</name>
    <dbReference type="NCBI Taxonomy" id="2562239"/>
    <lineage>
        <taxon>Eukaryota</taxon>
        <taxon>Sar</taxon>
        <taxon>Alveolata</taxon>
        <taxon>Dinophyceae</taxon>
        <taxon>Suessiales</taxon>
        <taxon>Symbiodiniaceae</taxon>
        <taxon>Effrenium</taxon>
    </lineage>
</organism>
<name>A0AA36MLK7_9DINO</name>
<feature type="compositionally biased region" description="Polar residues" evidence="1">
    <location>
        <begin position="88"/>
        <end position="97"/>
    </location>
</feature>
<dbReference type="EMBL" id="CAUJNA010000442">
    <property type="protein sequence ID" value="CAJ1377069.1"/>
    <property type="molecule type" value="Genomic_DNA"/>
</dbReference>
<evidence type="ECO:0000313" key="2">
    <source>
        <dbReference type="EMBL" id="CAJ1377069.1"/>
    </source>
</evidence>
<feature type="region of interest" description="Disordered" evidence="1">
    <location>
        <begin position="389"/>
        <end position="408"/>
    </location>
</feature>
<protein>
    <submittedName>
        <fullName evidence="2">Uncharacterized protein</fullName>
    </submittedName>
</protein>
<feature type="compositionally biased region" description="Low complexity" evidence="1">
    <location>
        <begin position="109"/>
        <end position="131"/>
    </location>
</feature>
<evidence type="ECO:0000313" key="3">
    <source>
        <dbReference type="Proteomes" id="UP001178507"/>
    </source>
</evidence>
<reference evidence="2" key="1">
    <citation type="submission" date="2023-08" db="EMBL/GenBank/DDBJ databases">
        <authorList>
            <person name="Chen Y."/>
            <person name="Shah S."/>
            <person name="Dougan E. K."/>
            <person name="Thang M."/>
            <person name="Chan C."/>
        </authorList>
    </citation>
    <scope>NUCLEOTIDE SEQUENCE</scope>
</reference>
<keyword evidence="3" id="KW-1185">Reference proteome</keyword>
<feature type="compositionally biased region" description="Low complexity" evidence="1">
    <location>
        <begin position="182"/>
        <end position="193"/>
    </location>
</feature>
<evidence type="ECO:0000256" key="1">
    <source>
        <dbReference type="SAM" id="MobiDB-lite"/>
    </source>
</evidence>
<accession>A0AA36MLK7</accession>
<proteinExistence type="predicted"/>
<feature type="compositionally biased region" description="Low complexity" evidence="1">
    <location>
        <begin position="227"/>
        <end position="248"/>
    </location>
</feature>
<dbReference type="Proteomes" id="UP001178507">
    <property type="component" value="Unassembled WGS sequence"/>
</dbReference>
<dbReference type="AlphaFoldDB" id="A0AA36MLK7"/>
<gene>
    <name evidence="2" type="ORF">EVOR1521_LOCUS5969</name>
</gene>
<sequence>MARAKRSASPERKKKRKVVLVKAQAAAAAATERRATAKATAKVPQSRLKPAPIPGGTAGRILQWLGRPDLSSRPGSNTERVAEVTLSAPATSAQPRSRSPVRNAKGAAPSSSSSRSSSPSRSPSPIMAPAVVPAPPAAKETKRPKAASPKKVKKRVAPPAPAPSAPSAPAAKARKTKDGSRVAAPVVATVATAKAKKTDPAPVKSKKAAPDAKQSNAPPASAHAHFATPHSAAHLSHPSAHPSAQPAAELSELDQSGLQDAVLDRLRSLCDKDVDPKVLAEYIVVLAQMNKGSDHLSGELEAFFSDKALLDSFVRWVEESKWTFVPGGQPLKPVRLQPTKGAPQVDFWGPAPEANGRFSRALAKPVEAGPKTVRQGPHVAVTSRVVLQPNPNFDTAPTSPPPKAPVSPVKAAVSRVPFNTPPPYTAEAQQVQLLGELTKTLQTILTKLQDRELPDSQRERYQNMADKLHSQIKTIKLPAARRR</sequence>
<feature type="compositionally biased region" description="Basic residues" evidence="1">
    <location>
        <begin position="142"/>
        <end position="156"/>
    </location>
</feature>